<dbReference type="Proteomes" id="UP000434870">
    <property type="component" value="Unassembled WGS sequence"/>
</dbReference>
<dbReference type="InterPro" id="IPR047971">
    <property type="entry name" value="ExeM-like"/>
</dbReference>
<keyword evidence="4" id="KW-0378">Hydrolase</keyword>
<reference evidence="4 5" key="1">
    <citation type="submission" date="2019-09" db="EMBL/GenBank/DDBJ databases">
        <title>Genome of Aliivibrio finisterrensis LMG 23869 (type strain).</title>
        <authorList>
            <person name="Bowman J.P."/>
        </authorList>
    </citation>
    <scope>NUCLEOTIDE SEQUENCE [LARGE SCALE GENOMIC DNA]</scope>
    <source>
        <strain evidence="4 5">LMG 23869</strain>
    </source>
</reference>
<dbReference type="PROSITE" id="PS51841">
    <property type="entry name" value="LTD"/>
    <property type="match status" value="1"/>
</dbReference>
<feature type="transmembrane region" description="Helical" evidence="1">
    <location>
        <begin position="868"/>
        <end position="885"/>
    </location>
</feature>
<keyword evidence="4" id="KW-0255">Endonuclease</keyword>
<dbReference type="PANTHER" id="PTHR42834">
    <property type="entry name" value="ENDONUCLEASE/EXONUCLEASE/PHOSPHATASE FAMILY PROTEIN (AFU_ORTHOLOGUE AFUA_3G09210)"/>
    <property type="match status" value="1"/>
</dbReference>
<dbReference type="AlphaFoldDB" id="A0A6N6RQD7"/>
<evidence type="ECO:0000259" key="3">
    <source>
        <dbReference type="PROSITE" id="PS51841"/>
    </source>
</evidence>
<evidence type="ECO:0000256" key="2">
    <source>
        <dbReference type="SAM" id="SignalP"/>
    </source>
</evidence>
<dbReference type="InterPro" id="IPR036415">
    <property type="entry name" value="Lamin_tail_dom_sf"/>
</dbReference>
<dbReference type="PANTHER" id="PTHR42834:SF1">
    <property type="entry name" value="ENDONUCLEASE_EXONUCLEASE_PHOSPHATASE FAMILY PROTEIN (AFU_ORTHOLOGUE AFUA_3G09210)"/>
    <property type="match status" value="1"/>
</dbReference>
<protein>
    <submittedName>
        <fullName evidence="4">ExeM/NucH family extracellular endonuclease</fullName>
    </submittedName>
</protein>
<feature type="chain" id="PRO_5026791409" evidence="2">
    <location>
        <begin position="25"/>
        <end position="893"/>
    </location>
</feature>
<dbReference type="EMBL" id="WBVP01000019">
    <property type="protein sequence ID" value="KAB2823615.1"/>
    <property type="molecule type" value="Genomic_DNA"/>
</dbReference>
<dbReference type="InterPro" id="IPR036691">
    <property type="entry name" value="Endo/exonu/phosph_ase_sf"/>
</dbReference>
<organism evidence="4 5">
    <name type="scientific">Aliivibrio finisterrensis</name>
    <dbReference type="NCBI Taxonomy" id="511998"/>
    <lineage>
        <taxon>Bacteria</taxon>
        <taxon>Pseudomonadati</taxon>
        <taxon>Pseudomonadota</taxon>
        <taxon>Gammaproteobacteria</taxon>
        <taxon>Vibrionales</taxon>
        <taxon>Vibrionaceae</taxon>
        <taxon>Aliivibrio</taxon>
    </lineage>
</organism>
<dbReference type="RefSeq" id="WP_151656106.1">
    <property type="nucleotide sequence ID" value="NZ_WBVP01000019.1"/>
</dbReference>
<evidence type="ECO:0000256" key="1">
    <source>
        <dbReference type="SAM" id="Phobius"/>
    </source>
</evidence>
<dbReference type="GO" id="GO:0004519">
    <property type="term" value="F:endonuclease activity"/>
    <property type="evidence" value="ECO:0007669"/>
    <property type="project" value="UniProtKB-KW"/>
</dbReference>
<evidence type="ECO:0000313" key="4">
    <source>
        <dbReference type="EMBL" id="KAB2823615.1"/>
    </source>
</evidence>
<accession>A0A6N6RQD7</accession>
<dbReference type="CDD" id="cd04486">
    <property type="entry name" value="YhcR_OBF_like"/>
    <property type="match status" value="1"/>
</dbReference>
<comment type="caution">
    <text evidence="4">The sequence shown here is derived from an EMBL/GenBank/DDBJ whole genome shotgun (WGS) entry which is preliminary data.</text>
</comment>
<dbReference type="InterPro" id="IPR001322">
    <property type="entry name" value="Lamin_tail_dom"/>
</dbReference>
<sequence>MKRPQLKTSIAMAVGLALSSNAYAEIIISQYVEGGSYNKSLEISNTGDNAISLSGYVLKSKYNGLNEWKNDLDLSSITLDAKSVYVISNSRSSDSILTVTNSTESIVNHNGDETYMLFKDGVEHDRIGIDGDVDWGKDKSFVRADLTPSTTFNASMWLEKPKDNIEGLGKYQEGVTPPPPFACETDSGSSPTFTEINQIQGTGSKSPLVTSGFISEEEYFVQGIVTARGESLLKGFYLQGLNDDFDPNSSEGIFVSTGSAPSQEIQPGAIVCVKAKVQEYYNQTQLKPDTNNYVVQKTESPAKVNKLVINEGETLADALERHEGMKVQLTSHSDLRITRNFSFDYGSKRNNMVLSHGEPLFKPTQLFAAESPEAIALAEENAKRQITIESDNKAANGKVPYFPDFGTDIDQDGSADSYLRLGARIEGLEGVIAYSYGQYRLVASNTITQNNVITQALNDDGSTLFNVERTDKPSIGNETLADTSEDITITSFNVLNYFTSVAIGGDQNPIGQNRGAVNADDFAVQQAKILSALVAIDADIIGLMEVENNGFGENSAINDLTTALNAQFEDEEDHYKYVEIKNKDKYQGEYLGSDAIMVALLYRPSEVKLKGKARVIKTPEQHIAENTITRDNNGTIEFNPAYDKYQRHSLVQEFMVKEAKEPLTVVVNHLKSKGSECIEQWQNFEEDNDPADLQGNCNRFRVSAAKAIGDDLETVKGDILILGDMNAYGMEDPLLTLTDYSQEKYNRDIFTAAYTTLGTDKEGNPLPYEETGSQITQGYGYINLNTHLHGTETFSYTYSGELGNLDHALANESLVERITEIEDWHINAAESNLFEYSPKYTGDMAKYNDMYSASDHDPIVISLEYEKAASFNFFALASLFGFGFLRRKLSKQK</sequence>
<dbReference type="Pfam" id="PF00932">
    <property type="entry name" value="LTD"/>
    <property type="match status" value="1"/>
</dbReference>
<evidence type="ECO:0000313" key="5">
    <source>
        <dbReference type="Proteomes" id="UP000434870"/>
    </source>
</evidence>
<dbReference type="Gene3D" id="3.60.10.10">
    <property type="entry name" value="Endonuclease/exonuclease/phosphatase"/>
    <property type="match status" value="1"/>
</dbReference>
<keyword evidence="1" id="KW-0812">Transmembrane</keyword>
<keyword evidence="2" id="KW-0732">Signal</keyword>
<keyword evidence="4" id="KW-0540">Nuclease</keyword>
<feature type="signal peptide" evidence="2">
    <location>
        <begin position="1"/>
        <end position="24"/>
    </location>
</feature>
<feature type="domain" description="LTD" evidence="3">
    <location>
        <begin position="19"/>
        <end position="137"/>
    </location>
</feature>
<dbReference type="SUPFAM" id="SSF56219">
    <property type="entry name" value="DNase I-like"/>
    <property type="match status" value="1"/>
</dbReference>
<dbReference type="NCBIfam" id="NF033681">
    <property type="entry name" value="ExeM_NucH_DNase"/>
    <property type="match status" value="1"/>
</dbReference>
<keyword evidence="1" id="KW-0472">Membrane</keyword>
<gene>
    <name evidence="4" type="ORF">F8B77_14540</name>
</gene>
<proteinExistence type="predicted"/>
<dbReference type="SUPFAM" id="SSF74853">
    <property type="entry name" value="Lamin A/C globular tail domain"/>
    <property type="match status" value="1"/>
</dbReference>
<keyword evidence="1" id="KW-1133">Transmembrane helix</keyword>
<name>A0A6N6RQD7_9GAMM</name>